<evidence type="ECO:0000313" key="2">
    <source>
        <dbReference type="EMBL" id="GHB96626.1"/>
    </source>
</evidence>
<keyword evidence="3" id="KW-1185">Reference proteome</keyword>
<dbReference type="EMBL" id="BMXG01000005">
    <property type="protein sequence ID" value="GHB96626.1"/>
    <property type="molecule type" value="Genomic_DNA"/>
</dbReference>
<protein>
    <submittedName>
        <fullName evidence="2">Uncharacterized protein</fullName>
    </submittedName>
</protein>
<evidence type="ECO:0000313" key="3">
    <source>
        <dbReference type="Proteomes" id="UP000642829"/>
    </source>
</evidence>
<gene>
    <name evidence="2" type="ORF">GCM10007047_10660</name>
</gene>
<comment type="caution">
    <text evidence="2">The sequence shown here is derived from an EMBL/GenBank/DDBJ whole genome shotgun (WGS) entry which is preliminary data.</text>
</comment>
<dbReference type="AlphaFoldDB" id="A0A8J3DAU5"/>
<feature type="region of interest" description="Disordered" evidence="1">
    <location>
        <begin position="1"/>
        <end position="29"/>
    </location>
</feature>
<accession>A0A8J3DAU5</accession>
<name>A0A8J3DAU5_9BACT</name>
<organism evidence="2 3">
    <name type="scientific">Cerasicoccus arenae</name>
    <dbReference type="NCBI Taxonomy" id="424488"/>
    <lineage>
        <taxon>Bacteria</taxon>
        <taxon>Pseudomonadati</taxon>
        <taxon>Verrucomicrobiota</taxon>
        <taxon>Opitutia</taxon>
        <taxon>Puniceicoccales</taxon>
        <taxon>Cerasicoccaceae</taxon>
        <taxon>Cerasicoccus</taxon>
    </lineage>
</organism>
<proteinExistence type="predicted"/>
<reference evidence="2" key="1">
    <citation type="journal article" date="2014" name="Int. J. Syst. Evol. Microbiol.">
        <title>Complete genome sequence of Corynebacterium casei LMG S-19264T (=DSM 44701T), isolated from a smear-ripened cheese.</title>
        <authorList>
            <consortium name="US DOE Joint Genome Institute (JGI-PGF)"/>
            <person name="Walter F."/>
            <person name="Albersmeier A."/>
            <person name="Kalinowski J."/>
            <person name="Ruckert C."/>
        </authorList>
    </citation>
    <scope>NUCLEOTIDE SEQUENCE</scope>
    <source>
        <strain evidence="2">KCTC 12870</strain>
    </source>
</reference>
<reference evidence="2" key="2">
    <citation type="submission" date="2020-09" db="EMBL/GenBank/DDBJ databases">
        <authorList>
            <person name="Sun Q."/>
            <person name="Kim S."/>
        </authorList>
    </citation>
    <scope>NUCLEOTIDE SEQUENCE</scope>
    <source>
        <strain evidence="2">KCTC 12870</strain>
    </source>
</reference>
<dbReference type="Proteomes" id="UP000642829">
    <property type="component" value="Unassembled WGS sequence"/>
</dbReference>
<sequence>MLVQMYTQDHKGQLPGPLRGGQDPRYPYSKNNPQQLVHYLDDYITLDTTVEDTSRAKIMICPAFVQEISHIDVRCYEIRISKLRMLNGKVEAPFGYPSRGGEEAADPPKMLASIADPSKDWMMQDLDKIGTPSYQNDPFTPEGPVHGSVRNTLFFDGHVEALNAL</sequence>
<evidence type="ECO:0000256" key="1">
    <source>
        <dbReference type="SAM" id="MobiDB-lite"/>
    </source>
</evidence>